<keyword evidence="7 11" id="KW-0472">Membrane</keyword>
<accession>A0A833RQG4</accession>
<dbReference type="GO" id="GO:0005789">
    <property type="term" value="C:endoplasmic reticulum membrane"/>
    <property type="evidence" value="ECO:0007669"/>
    <property type="project" value="UniProtKB-SubCell"/>
</dbReference>
<evidence type="ECO:0000256" key="1">
    <source>
        <dbReference type="ARBA" id="ARBA00004477"/>
    </source>
</evidence>
<keyword evidence="5" id="KW-0256">Endoplasmic reticulum</keyword>
<evidence type="ECO:0000256" key="6">
    <source>
        <dbReference type="ARBA" id="ARBA00022989"/>
    </source>
</evidence>
<evidence type="ECO:0000256" key="11">
    <source>
        <dbReference type="SAM" id="Phobius"/>
    </source>
</evidence>
<evidence type="ECO:0000313" key="12">
    <source>
        <dbReference type="EMBL" id="KAF3420720.1"/>
    </source>
</evidence>
<keyword evidence="3" id="KW-1003">Cell membrane</keyword>
<reference evidence="12" key="1">
    <citation type="submission" date="2019-11" db="EMBL/GenBank/DDBJ databases">
        <title>The nuclear and mitochondrial genomes of Frieseomelitta varia - a highly eusocial stingless bee (Meliponini) with a permanently sterile worker caste.</title>
        <authorList>
            <person name="Freitas F.C.P."/>
            <person name="Lourenco A.P."/>
            <person name="Nunes F.M.F."/>
            <person name="Paschoal A.R."/>
            <person name="Abreu F.C.P."/>
            <person name="Barbin F.O."/>
            <person name="Bataglia L."/>
            <person name="Cardoso-Junior C.A.M."/>
            <person name="Cervoni M.S."/>
            <person name="Silva S.R."/>
            <person name="Dalarmi F."/>
            <person name="Del Lama M.A."/>
            <person name="Depintor T.S."/>
            <person name="Ferreira K.M."/>
            <person name="Goria P.S."/>
            <person name="Jaskot M.C."/>
            <person name="Lago D.C."/>
            <person name="Luna-Lucena D."/>
            <person name="Moda L.M."/>
            <person name="Nascimento L."/>
            <person name="Pedrino M."/>
            <person name="Rabico F.O."/>
            <person name="Sanches F.C."/>
            <person name="Santos D.E."/>
            <person name="Santos C.G."/>
            <person name="Vieira J."/>
            <person name="Lopes T.F."/>
            <person name="Barchuk A.R."/>
            <person name="Hartfelder K."/>
            <person name="Simoes Z.L.P."/>
            <person name="Bitondi M.M.G."/>
            <person name="Pinheiro D.G."/>
        </authorList>
    </citation>
    <scope>NUCLEOTIDE SEQUENCE</scope>
    <source>
        <strain evidence="12">USP_RPSP 00005682</strain>
        <tissue evidence="12">Whole individual</tissue>
    </source>
</reference>
<evidence type="ECO:0000256" key="9">
    <source>
        <dbReference type="ARBA" id="ARBA00034846"/>
    </source>
</evidence>
<organism evidence="12 13">
    <name type="scientific">Frieseomelitta varia</name>
    <dbReference type="NCBI Taxonomy" id="561572"/>
    <lineage>
        <taxon>Eukaryota</taxon>
        <taxon>Metazoa</taxon>
        <taxon>Ecdysozoa</taxon>
        <taxon>Arthropoda</taxon>
        <taxon>Hexapoda</taxon>
        <taxon>Insecta</taxon>
        <taxon>Pterygota</taxon>
        <taxon>Neoptera</taxon>
        <taxon>Endopterygota</taxon>
        <taxon>Hymenoptera</taxon>
        <taxon>Apocrita</taxon>
        <taxon>Aculeata</taxon>
        <taxon>Apoidea</taxon>
        <taxon>Anthophila</taxon>
        <taxon>Apidae</taxon>
        <taxon>Frieseomelitta</taxon>
    </lineage>
</organism>
<proteinExistence type="inferred from homology"/>
<evidence type="ECO:0000256" key="3">
    <source>
        <dbReference type="ARBA" id="ARBA00022475"/>
    </source>
</evidence>
<evidence type="ECO:0000256" key="2">
    <source>
        <dbReference type="ARBA" id="ARBA00004651"/>
    </source>
</evidence>
<dbReference type="InterPro" id="IPR019164">
    <property type="entry name" value="TMEM147"/>
</dbReference>
<dbReference type="Pfam" id="PF09767">
    <property type="entry name" value="DUF2053"/>
    <property type="match status" value="1"/>
</dbReference>
<evidence type="ECO:0000256" key="8">
    <source>
        <dbReference type="ARBA" id="ARBA00034739"/>
    </source>
</evidence>
<dbReference type="OrthoDB" id="9993532at2759"/>
<sequence length="229" mass="25385">MTLYHFGNCLALVYVPYYLTYKYSGLSEYGAFWKCIQAGGIYIFTQLVKMLALATFFPTADNVGGEGFDLIGEFLKSSIDLADLVGILLVLNNIPGKGHAKVLTAGVGWAGAEVLLTRFLLLWVGARGAEFDWKYIQKSLESNINLVQHITTATLVWLWSRHDLKRSLVPIVVGMLILTVYRPLILDFFLVVFLTGPWSALVVKAATTFIMGITTLYMYAGLAHSIGIF</sequence>
<comment type="similarity">
    <text evidence="8">Belongs to the TMEM147 family.</text>
</comment>
<dbReference type="EMBL" id="WNWW01000923">
    <property type="protein sequence ID" value="KAF3420720.1"/>
    <property type="molecule type" value="Genomic_DNA"/>
</dbReference>
<dbReference type="AlphaFoldDB" id="A0A833RQG4"/>
<dbReference type="GO" id="GO:0005886">
    <property type="term" value="C:plasma membrane"/>
    <property type="evidence" value="ECO:0007669"/>
    <property type="project" value="UniProtKB-SubCell"/>
</dbReference>
<evidence type="ECO:0000256" key="5">
    <source>
        <dbReference type="ARBA" id="ARBA00022824"/>
    </source>
</evidence>
<name>A0A833RQG4_9HYME</name>
<evidence type="ECO:0000256" key="4">
    <source>
        <dbReference type="ARBA" id="ARBA00022692"/>
    </source>
</evidence>
<keyword evidence="4 11" id="KW-0812">Transmembrane</keyword>
<feature type="transmembrane region" description="Helical" evidence="11">
    <location>
        <begin position="168"/>
        <end position="194"/>
    </location>
</feature>
<evidence type="ECO:0000313" key="13">
    <source>
        <dbReference type="Proteomes" id="UP000655588"/>
    </source>
</evidence>
<dbReference type="PANTHER" id="PTHR12869">
    <property type="entry name" value="SMALL SEVEN TRANSMEMBRANE DOMAIN-CONTAINING PROTEIN"/>
    <property type="match status" value="1"/>
</dbReference>
<comment type="subcellular location">
    <subcellularLocation>
        <location evidence="2">Cell membrane</location>
        <topology evidence="2">Multi-pass membrane protein</topology>
    </subcellularLocation>
    <subcellularLocation>
        <location evidence="1">Endoplasmic reticulum membrane</location>
        <topology evidence="1">Multi-pass membrane protein</topology>
    </subcellularLocation>
</comment>
<feature type="transmembrane region" description="Helical" evidence="11">
    <location>
        <begin position="200"/>
        <end position="220"/>
    </location>
</feature>
<dbReference type="Proteomes" id="UP000655588">
    <property type="component" value="Unassembled WGS sequence"/>
</dbReference>
<gene>
    <name evidence="12" type="ORF">E2986_00615</name>
</gene>
<comment type="caution">
    <text evidence="12">The sequence shown here is derived from an EMBL/GenBank/DDBJ whole genome shotgun (WGS) entry which is preliminary data.</text>
</comment>
<evidence type="ECO:0000256" key="7">
    <source>
        <dbReference type="ARBA" id="ARBA00023136"/>
    </source>
</evidence>
<evidence type="ECO:0000256" key="10">
    <source>
        <dbReference type="ARBA" id="ARBA00034899"/>
    </source>
</evidence>
<dbReference type="PANTHER" id="PTHR12869:SF0">
    <property type="entry name" value="BOS COMPLEX SUBUNIT TMEM147"/>
    <property type="match status" value="1"/>
</dbReference>
<keyword evidence="13" id="KW-1185">Reference proteome</keyword>
<protein>
    <recommendedName>
        <fullName evidence="9">BOS complex subunit TMEM147</fullName>
    </recommendedName>
    <alternativeName>
        <fullName evidence="10">Transmembrane protein 147</fullName>
    </alternativeName>
</protein>
<keyword evidence="6 11" id="KW-1133">Transmembrane helix</keyword>